<dbReference type="AlphaFoldDB" id="A0A1X2IJL7"/>
<protein>
    <submittedName>
        <fullName evidence="2">Uncharacterized protein</fullName>
    </submittedName>
</protein>
<accession>A0A1X2IJL7</accession>
<keyword evidence="1" id="KW-0812">Transmembrane</keyword>
<evidence type="ECO:0000256" key="1">
    <source>
        <dbReference type="SAM" id="Phobius"/>
    </source>
</evidence>
<dbReference type="Proteomes" id="UP000193560">
    <property type="component" value="Unassembled WGS sequence"/>
</dbReference>
<evidence type="ECO:0000313" key="2">
    <source>
        <dbReference type="EMBL" id="ORZ17738.1"/>
    </source>
</evidence>
<keyword evidence="3" id="KW-1185">Reference proteome</keyword>
<name>A0A1X2IJL7_9FUNG</name>
<comment type="caution">
    <text evidence="2">The sequence shown here is derived from an EMBL/GenBank/DDBJ whole genome shotgun (WGS) entry which is preliminary data.</text>
</comment>
<sequence>MLIIYITINIALSYIIEKKKRNQMVMHVFNPSLHDFLKRWDTLIIFLAFFFWVIHDFLLCYTYL</sequence>
<keyword evidence="1" id="KW-1133">Transmembrane helix</keyword>
<dbReference type="EMBL" id="MCGE01000009">
    <property type="protein sequence ID" value="ORZ17738.1"/>
    <property type="molecule type" value="Genomic_DNA"/>
</dbReference>
<proteinExistence type="predicted"/>
<keyword evidence="1" id="KW-0472">Membrane</keyword>
<feature type="transmembrane region" description="Helical" evidence="1">
    <location>
        <begin position="43"/>
        <end position="63"/>
    </location>
</feature>
<gene>
    <name evidence="2" type="ORF">BCR42DRAFT_412406</name>
</gene>
<reference evidence="2 3" key="1">
    <citation type="submission" date="2016-07" db="EMBL/GenBank/DDBJ databases">
        <title>Pervasive Adenine N6-methylation of Active Genes in Fungi.</title>
        <authorList>
            <consortium name="DOE Joint Genome Institute"/>
            <person name="Mondo S.J."/>
            <person name="Dannebaum R.O."/>
            <person name="Kuo R.C."/>
            <person name="Labutti K."/>
            <person name="Haridas S."/>
            <person name="Kuo A."/>
            <person name="Salamov A."/>
            <person name="Ahrendt S.R."/>
            <person name="Lipzen A."/>
            <person name="Sullivan W."/>
            <person name="Andreopoulos W.B."/>
            <person name="Clum A."/>
            <person name="Lindquist E."/>
            <person name="Daum C."/>
            <person name="Ramamoorthy G.K."/>
            <person name="Gryganskyi A."/>
            <person name="Culley D."/>
            <person name="Magnuson J.K."/>
            <person name="James T.Y."/>
            <person name="O'Malley M.A."/>
            <person name="Stajich J.E."/>
            <person name="Spatafora J.W."/>
            <person name="Visel A."/>
            <person name="Grigoriev I.V."/>
        </authorList>
    </citation>
    <scope>NUCLEOTIDE SEQUENCE [LARGE SCALE GENOMIC DNA]</scope>
    <source>
        <strain evidence="2 3">NRRL 1336</strain>
    </source>
</reference>
<evidence type="ECO:0000313" key="3">
    <source>
        <dbReference type="Proteomes" id="UP000193560"/>
    </source>
</evidence>
<organism evidence="2 3">
    <name type="scientific">Absidia repens</name>
    <dbReference type="NCBI Taxonomy" id="90262"/>
    <lineage>
        <taxon>Eukaryota</taxon>
        <taxon>Fungi</taxon>
        <taxon>Fungi incertae sedis</taxon>
        <taxon>Mucoromycota</taxon>
        <taxon>Mucoromycotina</taxon>
        <taxon>Mucoromycetes</taxon>
        <taxon>Mucorales</taxon>
        <taxon>Cunninghamellaceae</taxon>
        <taxon>Absidia</taxon>
    </lineage>
</organism>